<evidence type="ECO:0000256" key="1">
    <source>
        <dbReference type="SAM" id="MobiDB-lite"/>
    </source>
</evidence>
<feature type="compositionally biased region" description="Low complexity" evidence="1">
    <location>
        <begin position="176"/>
        <end position="188"/>
    </location>
</feature>
<feature type="region of interest" description="Disordered" evidence="1">
    <location>
        <begin position="172"/>
        <end position="209"/>
    </location>
</feature>
<evidence type="ECO:0000313" key="2">
    <source>
        <dbReference type="EMBL" id="OVA12791.1"/>
    </source>
</evidence>
<name>A0A200QQR5_MACCD</name>
<dbReference type="Pfam" id="PF14223">
    <property type="entry name" value="Retrotran_gag_2"/>
    <property type="match status" value="1"/>
</dbReference>
<reference evidence="2 3" key="1">
    <citation type="journal article" date="2017" name="Mol. Plant">
        <title>The Genome of Medicinal Plant Macleaya cordata Provides New Insights into Benzylisoquinoline Alkaloids Metabolism.</title>
        <authorList>
            <person name="Liu X."/>
            <person name="Liu Y."/>
            <person name="Huang P."/>
            <person name="Ma Y."/>
            <person name="Qing Z."/>
            <person name="Tang Q."/>
            <person name="Cao H."/>
            <person name="Cheng P."/>
            <person name="Zheng Y."/>
            <person name="Yuan Z."/>
            <person name="Zhou Y."/>
            <person name="Liu J."/>
            <person name="Tang Z."/>
            <person name="Zhuo Y."/>
            <person name="Zhang Y."/>
            <person name="Yu L."/>
            <person name="Huang J."/>
            <person name="Yang P."/>
            <person name="Peng Q."/>
            <person name="Zhang J."/>
            <person name="Jiang W."/>
            <person name="Zhang Z."/>
            <person name="Lin K."/>
            <person name="Ro D.K."/>
            <person name="Chen X."/>
            <person name="Xiong X."/>
            <person name="Shang Y."/>
            <person name="Huang S."/>
            <person name="Zeng J."/>
        </authorList>
    </citation>
    <scope>NUCLEOTIDE SEQUENCE [LARGE SCALE GENOMIC DNA]</scope>
    <source>
        <strain evidence="3">cv. BLH2017</strain>
        <tissue evidence="2">Root</tissue>
    </source>
</reference>
<organism evidence="2 3">
    <name type="scientific">Macleaya cordata</name>
    <name type="common">Five-seeded plume-poppy</name>
    <name type="synonym">Bocconia cordata</name>
    <dbReference type="NCBI Taxonomy" id="56857"/>
    <lineage>
        <taxon>Eukaryota</taxon>
        <taxon>Viridiplantae</taxon>
        <taxon>Streptophyta</taxon>
        <taxon>Embryophyta</taxon>
        <taxon>Tracheophyta</taxon>
        <taxon>Spermatophyta</taxon>
        <taxon>Magnoliopsida</taxon>
        <taxon>Ranunculales</taxon>
        <taxon>Papaveraceae</taxon>
        <taxon>Papaveroideae</taxon>
        <taxon>Macleaya</taxon>
    </lineage>
</organism>
<sequence length="233" mass="25304">MASADSFSSSATTPAPAVVLSPSTMAPTTPFYSPIQLTQNVVARAVGLTTSREVWVHLAQLFSSASEARLNQLRRELQTIRNGSLTMQDYFLKAKKLSDALAASGKPVSNSELQSMLLSRLDTAYDAIVTTLTATLVEIPLADFQAHLLAFEMRLHHQSTAPASTTIVNMAAVHDSSSPSPSRPQQQRGSFKGNRFNRKGNQRSSPPFVHPQGPCQLCVVTLMLRTILLSRPK</sequence>
<dbReference type="OrthoDB" id="1845088at2759"/>
<gene>
    <name evidence="2" type="ORF">BVC80_1025g3</name>
</gene>
<dbReference type="Proteomes" id="UP000195402">
    <property type="component" value="Unassembled WGS sequence"/>
</dbReference>
<dbReference type="InParanoid" id="A0A200QQR5"/>
<dbReference type="PANTHER" id="PTHR47481">
    <property type="match status" value="1"/>
</dbReference>
<evidence type="ECO:0008006" key="4">
    <source>
        <dbReference type="Google" id="ProtNLM"/>
    </source>
</evidence>
<evidence type="ECO:0000313" key="3">
    <source>
        <dbReference type="Proteomes" id="UP000195402"/>
    </source>
</evidence>
<dbReference type="PANTHER" id="PTHR47481:SF31">
    <property type="entry name" value="OS01G0873500 PROTEIN"/>
    <property type="match status" value="1"/>
</dbReference>
<keyword evidence="3" id="KW-1185">Reference proteome</keyword>
<accession>A0A200QQR5</accession>
<dbReference type="EMBL" id="MVGT01001353">
    <property type="protein sequence ID" value="OVA12791.1"/>
    <property type="molecule type" value="Genomic_DNA"/>
</dbReference>
<proteinExistence type="predicted"/>
<comment type="caution">
    <text evidence="2">The sequence shown here is derived from an EMBL/GenBank/DDBJ whole genome shotgun (WGS) entry which is preliminary data.</text>
</comment>
<dbReference type="AlphaFoldDB" id="A0A200QQR5"/>
<protein>
    <recommendedName>
        <fullName evidence="4">Retrotransposon gag domain-containing protein</fullName>
    </recommendedName>
</protein>